<accession>A0A0E0M283</accession>
<reference evidence="2" key="2">
    <citation type="submission" date="2018-05" db="EMBL/GenBank/DDBJ databases">
        <title>OpunRS2 (Oryza punctata Reference Sequence Version 2).</title>
        <authorList>
            <person name="Zhang J."/>
            <person name="Kudrna D."/>
            <person name="Lee S."/>
            <person name="Talag J."/>
            <person name="Welchert J."/>
            <person name="Wing R.A."/>
        </authorList>
    </citation>
    <scope>NUCLEOTIDE SEQUENCE [LARGE SCALE GENOMIC DNA]</scope>
</reference>
<feature type="compositionally biased region" description="Basic and acidic residues" evidence="1">
    <location>
        <begin position="73"/>
        <end position="85"/>
    </location>
</feature>
<feature type="compositionally biased region" description="Acidic residues" evidence="1">
    <location>
        <begin position="38"/>
        <end position="49"/>
    </location>
</feature>
<sequence length="85" mass="9604">MGEASQLIETRQRQRRDEVAMGDEEDSGVPMISKLNEGVDEDDEEEGGESEATCQRLRRRRPHAHARPAQGRVARERGREVYGVA</sequence>
<feature type="compositionally biased region" description="Basic and acidic residues" evidence="1">
    <location>
        <begin position="10"/>
        <end position="19"/>
    </location>
</feature>
<dbReference type="HOGENOM" id="CLU_2516589_0_0_1"/>
<keyword evidence="3" id="KW-1185">Reference proteome</keyword>
<feature type="region of interest" description="Disordered" evidence="1">
    <location>
        <begin position="1"/>
        <end position="85"/>
    </location>
</feature>
<evidence type="ECO:0000256" key="1">
    <source>
        <dbReference type="SAM" id="MobiDB-lite"/>
    </source>
</evidence>
<evidence type="ECO:0000313" key="3">
    <source>
        <dbReference type="Proteomes" id="UP000026962"/>
    </source>
</evidence>
<name>A0A0E0M283_ORYPU</name>
<evidence type="ECO:0000313" key="2">
    <source>
        <dbReference type="EnsemblPlants" id="OPUNC09G11760.1"/>
    </source>
</evidence>
<dbReference type="AlphaFoldDB" id="A0A0E0M283"/>
<proteinExistence type="predicted"/>
<dbReference type="Gramene" id="OPUNC09G11760.1">
    <property type="protein sequence ID" value="OPUNC09G11760.1"/>
    <property type="gene ID" value="OPUNC09G11760"/>
</dbReference>
<dbReference type="Proteomes" id="UP000026962">
    <property type="component" value="Chromosome 9"/>
</dbReference>
<organism evidence="2">
    <name type="scientific">Oryza punctata</name>
    <name type="common">Red rice</name>
    <dbReference type="NCBI Taxonomy" id="4537"/>
    <lineage>
        <taxon>Eukaryota</taxon>
        <taxon>Viridiplantae</taxon>
        <taxon>Streptophyta</taxon>
        <taxon>Embryophyta</taxon>
        <taxon>Tracheophyta</taxon>
        <taxon>Spermatophyta</taxon>
        <taxon>Magnoliopsida</taxon>
        <taxon>Liliopsida</taxon>
        <taxon>Poales</taxon>
        <taxon>Poaceae</taxon>
        <taxon>BOP clade</taxon>
        <taxon>Oryzoideae</taxon>
        <taxon>Oryzeae</taxon>
        <taxon>Oryzinae</taxon>
        <taxon>Oryza</taxon>
    </lineage>
</organism>
<protein>
    <submittedName>
        <fullName evidence="2">Uncharacterized protein</fullName>
    </submittedName>
</protein>
<feature type="compositionally biased region" description="Basic residues" evidence="1">
    <location>
        <begin position="56"/>
        <end position="66"/>
    </location>
</feature>
<reference evidence="2" key="1">
    <citation type="submission" date="2015-04" db="UniProtKB">
        <authorList>
            <consortium name="EnsemblPlants"/>
        </authorList>
    </citation>
    <scope>IDENTIFICATION</scope>
</reference>
<dbReference type="EnsemblPlants" id="OPUNC09G11760.1">
    <property type="protein sequence ID" value="OPUNC09G11760.1"/>
    <property type="gene ID" value="OPUNC09G11760"/>
</dbReference>